<dbReference type="GO" id="GO:0003796">
    <property type="term" value="F:lysozyme activity"/>
    <property type="evidence" value="ECO:0007669"/>
    <property type="project" value="UniProtKB-EC"/>
</dbReference>
<organism evidence="9">
    <name type="scientific">Clastoptera arizonana</name>
    <name type="common">Arizona spittle bug</name>
    <dbReference type="NCBI Taxonomy" id="38151"/>
    <lineage>
        <taxon>Eukaryota</taxon>
        <taxon>Metazoa</taxon>
        <taxon>Ecdysozoa</taxon>
        <taxon>Arthropoda</taxon>
        <taxon>Hexapoda</taxon>
        <taxon>Insecta</taxon>
        <taxon>Pterygota</taxon>
        <taxon>Neoptera</taxon>
        <taxon>Paraneoptera</taxon>
        <taxon>Hemiptera</taxon>
        <taxon>Auchenorrhyncha</taxon>
        <taxon>Cercopoidea</taxon>
        <taxon>Clastopteridae</taxon>
        <taxon>Clastoptera</taxon>
    </lineage>
</organism>
<dbReference type="SUPFAM" id="SSF53955">
    <property type="entry name" value="Lysozyme-like"/>
    <property type="match status" value="1"/>
</dbReference>
<protein>
    <recommendedName>
        <fullName evidence="3">lysozyme</fullName>
        <ecNumber evidence="3">3.2.1.17</ecNumber>
    </recommendedName>
</protein>
<dbReference type="InterPro" id="IPR019799">
    <property type="entry name" value="Glyco_hydro_22_CS"/>
</dbReference>
<dbReference type="Pfam" id="PF00062">
    <property type="entry name" value="Lys"/>
    <property type="match status" value="1"/>
</dbReference>
<evidence type="ECO:0000256" key="5">
    <source>
        <dbReference type="ARBA" id="ARBA00023157"/>
    </source>
</evidence>
<evidence type="ECO:0000256" key="2">
    <source>
        <dbReference type="ARBA" id="ARBA00010859"/>
    </source>
</evidence>
<dbReference type="InterPro" id="IPR001916">
    <property type="entry name" value="Glyco_hydro_22"/>
</dbReference>
<keyword evidence="5" id="KW-1015">Disulfide bond</keyword>
<dbReference type="PROSITE" id="PS51348">
    <property type="entry name" value="GLYCOSYL_HYDROL_F22_2"/>
    <property type="match status" value="1"/>
</dbReference>
<evidence type="ECO:0000256" key="6">
    <source>
        <dbReference type="ARBA" id="ARBA00023295"/>
    </source>
</evidence>
<accession>A0A1B6D391</accession>
<dbReference type="PANTHER" id="PTHR11407">
    <property type="entry name" value="LYSOZYME C"/>
    <property type="match status" value="1"/>
</dbReference>
<dbReference type="PRINTS" id="PR00137">
    <property type="entry name" value="LYSOZYME"/>
</dbReference>
<evidence type="ECO:0000256" key="1">
    <source>
        <dbReference type="ARBA" id="ARBA00000632"/>
    </source>
</evidence>
<feature type="domain" description="Glycosyl hydrolases family 22 (GH22)" evidence="8">
    <location>
        <begin position="104"/>
        <end position="122"/>
    </location>
</feature>
<gene>
    <name evidence="9" type="ORF">g.3682</name>
</gene>
<dbReference type="FunFam" id="1.10.530.10:FF:000001">
    <property type="entry name" value="Lysozyme C"/>
    <property type="match status" value="1"/>
</dbReference>
<keyword evidence="6" id="KW-0378">Hydrolase</keyword>
<keyword evidence="6" id="KW-0326">Glycosidase</keyword>
<dbReference type="Gene3D" id="1.10.530.10">
    <property type="match status" value="1"/>
</dbReference>
<dbReference type="SMART" id="SM00263">
    <property type="entry name" value="LYZ1"/>
    <property type="match status" value="1"/>
</dbReference>
<keyword evidence="4" id="KW-0081">Bacteriolytic enzyme</keyword>
<feature type="non-terminal residue" evidence="9">
    <location>
        <position position="1"/>
    </location>
</feature>
<proteinExistence type="inferred from homology"/>
<dbReference type="EC" id="3.2.1.17" evidence="3"/>
<evidence type="ECO:0000259" key="8">
    <source>
        <dbReference type="PROSITE" id="PS00128"/>
    </source>
</evidence>
<name>A0A1B6D391_9HEMI</name>
<dbReference type="PANTHER" id="PTHR11407:SF63">
    <property type="entry name" value="LYSOZYME C"/>
    <property type="match status" value="1"/>
</dbReference>
<dbReference type="PROSITE" id="PS00128">
    <property type="entry name" value="GLYCOSYL_HYDROL_F22_1"/>
    <property type="match status" value="1"/>
</dbReference>
<evidence type="ECO:0000256" key="3">
    <source>
        <dbReference type="ARBA" id="ARBA00012732"/>
    </source>
</evidence>
<evidence type="ECO:0000256" key="7">
    <source>
        <dbReference type="RuleBase" id="RU004440"/>
    </source>
</evidence>
<sequence>LGKVVRPLTEVLCRTMLVSSLLSVLLLQPVFAKVYTRCELARELKYDHNIPDKHLATWVCIARFESEYNTSAVGHVNQDRSGDHGMFQISDIYWCSPPGVGTACGLSCEDLEDDDITDDVVCARRIYRAHKRQAGDGFTAWAVYPKCKDNVERFVKGCFDNSTDSEEQQQIVIEQL</sequence>
<evidence type="ECO:0000313" key="9">
    <source>
        <dbReference type="EMBL" id="JAS20147.1"/>
    </source>
</evidence>
<dbReference type="GO" id="GO:0031640">
    <property type="term" value="P:killing of cells of another organism"/>
    <property type="evidence" value="ECO:0007669"/>
    <property type="project" value="UniProtKB-KW"/>
</dbReference>
<evidence type="ECO:0000256" key="4">
    <source>
        <dbReference type="ARBA" id="ARBA00022638"/>
    </source>
</evidence>
<keyword evidence="4" id="KW-0929">Antimicrobial</keyword>
<dbReference type="CDD" id="cd16899">
    <property type="entry name" value="LYZ_C_invert"/>
    <property type="match status" value="1"/>
</dbReference>
<reference evidence="9" key="1">
    <citation type="submission" date="2015-12" db="EMBL/GenBank/DDBJ databases">
        <title>De novo transcriptome assembly of four potential Pierce s Disease insect vectors from Arizona vineyards.</title>
        <authorList>
            <person name="Tassone E.E."/>
        </authorList>
    </citation>
    <scope>NUCLEOTIDE SEQUENCE</scope>
</reference>
<comment type="similarity">
    <text evidence="2 7">Belongs to the glycosyl hydrolase 22 family.</text>
</comment>
<dbReference type="InterPro" id="IPR023346">
    <property type="entry name" value="Lysozyme-like_dom_sf"/>
</dbReference>
<dbReference type="EMBL" id="GEDC01017151">
    <property type="protein sequence ID" value="JAS20147.1"/>
    <property type="molecule type" value="Transcribed_RNA"/>
</dbReference>
<comment type="catalytic activity">
    <reaction evidence="1">
        <text>Hydrolysis of (1-&gt;4)-beta-linkages between N-acetylmuramic acid and N-acetyl-D-glucosamine residues in a peptidoglycan and between N-acetyl-D-glucosamine residues in chitodextrins.</text>
        <dbReference type="EC" id="3.2.1.17"/>
    </reaction>
</comment>
<dbReference type="AlphaFoldDB" id="A0A1B6D391"/>
<dbReference type="GO" id="GO:0042742">
    <property type="term" value="P:defense response to bacterium"/>
    <property type="evidence" value="ECO:0007669"/>
    <property type="project" value="UniProtKB-KW"/>
</dbReference>
<dbReference type="InterPro" id="IPR000974">
    <property type="entry name" value="Glyco_hydro_22_lys"/>
</dbReference>
<dbReference type="PRINTS" id="PR00135">
    <property type="entry name" value="LYZLACT"/>
</dbReference>